<feature type="chain" id="PRO_5028933429" evidence="1">
    <location>
        <begin position="23"/>
        <end position="226"/>
    </location>
</feature>
<proteinExistence type="predicted"/>
<organism evidence="2 3">
    <name type="scientific">Deinococcus arboris</name>
    <dbReference type="NCBI Taxonomy" id="2682977"/>
    <lineage>
        <taxon>Bacteria</taxon>
        <taxon>Thermotogati</taxon>
        <taxon>Deinococcota</taxon>
        <taxon>Deinococci</taxon>
        <taxon>Deinococcales</taxon>
        <taxon>Deinococcaceae</taxon>
        <taxon>Deinococcus</taxon>
    </lineage>
</organism>
<evidence type="ECO:0000313" key="2">
    <source>
        <dbReference type="EMBL" id="MVN85226.1"/>
    </source>
</evidence>
<dbReference type="AlphaFoldDB" id="A0A7C9I7W2"/>
<keyword evidence="3" id="KW-1185">Reference proteome</keyword>
<feature type="signal peptide" evidence="1">
    <location>
        <begin position="1"/>
        <end position="22"/>
    </location>
</feature>
<accession>A0A7C9I7W2</accession>
<keyword evidence="1" id="KW-0732">Signal</keyword>
<dbReference type="RefSeq" id="WP_157457255.1">
    <property type="nucleotide sequence ID" value="NZ_WQLB01000001.1"/>
</dbReference>
<reference evidence="2 3" key="1">
    <citation type="submission" date="2019-12" db="EMBL/GenBank/DDBJ databases">
        <title>Deinococcus sp. HMF7620 Genome sequencing and assembly.</title>
        <authorList>
            <person name="Kang H."/>
            <person name="Kim H."/>
            <person name="Joh K."/>
        </authorList>
    </citation>
    <scope>NUCLEOTIDE SEQUENCE [LARGE SCALE GENOMIC DNA]</scope>
    <source>
        <strain evidence="2 3">HMF7620</strain>
    </source>
</reference>
<sequence>MSMTTAHRLLLTLPLVLGLVQAQGGGPARVPPAVSAPVTAAPSPAVLNPIVAGTVARRVVRVTRQAEETRFVLAGLGVPLRVQHWPAHLSAAALQGLLVEVKMEPRPDSVLTQLTFRRSGASSPVLTLLTGVAALDALPGTPLVLRSVEAQVVTVASAQGGASGQAVRPLRPGQRAVWQTASGPVCVTLEATVPVRADYTEAGRPPAITGYRAALTLDWSRGTACS</sequence>
<comment type="caution">
    <text evidence="2">The sequence shown here is derived from an EMBL/GenBank/DDBJ whole genome shotgun (WGS) entry which is preliminary data.</text>
</comment>
<name>A0A7C9I7W2_9DEIO</name>
<dbReference type="Proteomes" id="UP000483286">
    <property type="component" value="Unassembled WGS sequence"/>
</dbReference>
<evidence type="ECO:0000256" key="1">
    <source>
        <dbReference type="SAM" id="SignalP"/>
    </source>
</evidence>
<protein>
    <submittedName>
        <fullName evidence="2">Uncharacterized protein</fullName>
    </submittedName>
</protein>
<evidence type="ECO:0000313" key="3">
    <source>
        <dbReference type="Proteomes" id="UP000483286"/>
    </source>
</evidence>
<dbReference type="EMBL" id="WQLB01000001">
    <property type="protein sequence ID" value="MVN85226.1"/>
    <property type="molecule type" value="Genomic_DNA"/>
</dbReference>
<gene>
    <name evidence="2" type="ORF">GO986_00380</name>
</gene>